<reference evidence="1" key="1">
    <citation type="submission" date="2021-06" db="EMBL/GenBank/DDBJ databases">
        <authorList>
            <person name="Kallberg Y."/>
            <person name="Tangrot J."/>
            <person name="Rosling A."/>
        </authorList>
    </citation>
    <scope>NUCLEOTIDE SEQUENCE</scope>
    <source>
        <strain evidence="1">MA461A</strain>
    </source>
</reference>
<comment type="caution">
    <text evidence="1">The sequence shown here is derived from an EMBL/GenBank/DDBJ whole genome shotgun (WGS) entry which is preliminary data.</text>
</comment>
<evidence type="ECO:0000313" key="1">
    <source>
        <dbReference type="EMBL" id="CAG8732559.1"/>
    </source>
</evidence>
<evidence type="ECO:0000313" key="2">
    <source>
        <dbReference type="Proteomes" id="UP000789920"/>
    </source>
</evidence>
<dbReference type="EMBL" id="CAJVQC010026240">
    <property type="protein sequence ID" value="CAG8732559.1"/>
    <property type="molecule type" value="Genomic_DNA"/>
</dbReference>
<feature type="non-terminal residue" evidence="1">
    <location>
        <position position="135"/>
    </location>
</feature>
<gene>
    <name evidence="1" type="ORF">RPERSI_LOCUS12311</name>
</gene>
<accession>A0ACA9Q0F1</accession>
<proteinExistence type="predicted"/>
<keyword evidence="2" id="KW-1185">Reference proteome</keyword>
<protein>
    <submittedName>
        <fullName evidence="1">1458_t:CDS:1</fullName>
    </submittedName>
</protein>
<dbReference type="Proteomes" id="UP000789920">
    <property type="component" value="Unassembled WGS sequence"/>
</dbReference>
<name>A0ACA9Q0F1_9GLOM</name>
<sequence>MDGNSDNTIRETAEFETNEVEKLGARVSELERELISTKNHLENVEGKLKRETEELSKIEPERNRLQVANLELIATIESQKSEIAKEQREAQSKAEEENLRLKLQINDLKYGVGSTSRVPNIPTIPNSPNQGTTAP</sequence>
<organism evidence="1 2">
    <name type="scientific">Racocetra persica</name>
    <dbReference type="NCBI Taxonomy" id="160502"/>
    <lineage>
        <taxon>Eukaryota</taxon>
        <taxon>Fungi</taxon>
        <taxon>Fungi incertae sedis</taxon>
        <taxon>Mucoromycota</taxon>
        <taxon>Glomeromycotina</taxon>
        <taxon>Glomeromycetes</taxon>
        <taxon>Diversisporales</taxon>
        <taxon>Gigasporaceae</taxon>
        <taxon>Racocetra</taxon>
    </lineage>
</organism>